<reference evidence="2 3" key="1">
    <citation type="journal article" date="2014" name="Am. J. Bot.">
        <title>Genome assembly and annotation for red clover (Trifolium pratense; Fabaceae).</title>
        <authorList>
            <person name="Istvanek J."/>
            <person name="Jaros M."/>
            <person name="Krenek A."/>
            <person name="Repkova J."/>
        </authorList>
    </citation>
    <scope>NUCLEOTIDE SEQUENCE [LARGE SCALE GENOMIC DNA]</scope>
    <source>
        <strain evidence="3">cv. Tatra</strain>
        <tissue evidence="2">Young leaves</tissue>
    </source>
</reference>
<organism evidence="2 3">
    <name type="scientific">Trifolium pratense</name>
    <name type="common">Red clover</name>
    <dbReference type="NCBI Taxonomy" id="57577"/>
    <lineage>
        <taxon>Eukaryota</taxon>
        <taxon>Viridiplantae</taxon>
        <taxon>Streptophyta</taxon>
        <taxon>Embryophyta</taxon>
        <taxon>Tracheophyta</taxon>
        <taxon>Spermatophyta</taxon>
        <taxon>Magnoliopsida</taxon>
        <taxon>eudicotyledons</taxon>
        <taxon>Gunneridae</taxon>
        <taxon>Pentapetalae</taxon>
        <taxon>rosids</taxon>
        <taxon>fabids</taxon>
        <taxon>Fabales</taxon>
        <taxon>Fabaceae</taxon>
        <taxon>Papilionoideae</taxon>
        <taxon>50 kb inversion clade</taxon>
        <taxon>NPAAA clade</taxon>
        <taxon>Hologalegina</taxon>
        <taxon>IRL clade</taxon>
        <taxon>Trifolieae</taxon>
        <taxon>Trifolium</taxon>
    </lineage>
</organism>
<feature type="non-terminal residue" evidence="2">
    <location>
        <position position="1"/>
    </location>
</feature>
<dbReference type="STRING" id="57577.A0A2K3MI43"/>
<reference evidence="2 3" key="2">
    <citation type="journal article" date="2017" name="Front. Plant Sci.">
        <title>Gene Classification and Mining of Molecular Markers Useful in Red Clover (Trifolium pratense) Breeding.</title>
        <authorList>
            <person name="Istvanek J."/>
            <person name="Dluhosova J."/>
            <person name="Dluhos P."/>
            <person name="Patkova L."/>
            <person name="Nedelnik J."/>
            <person name="Repkova J."/>
        </authorList>
    </citation>
    <scope>NUCLEOTIDE SEQUENCE [LARGE SCALE GENOMIC DNA]</scope>
    <source>
        <strain evidence="3">cv. Tatra</strain>
        <tissue evidence="2">Young leaves</tissue>
    </source>
</reference>
<evidence type="ECO:0000313" key="3">
    <source>
        <dbReference type="Proteomes" id="UP000236291"/>
    </source>
</evidence>
<accession>A0A2K3MI43</accession>
<evidence type="ECO:0000256" key="1">
    <source>
        <dbReference type="SAM" id="MobiDB-lite"/>
    </source>
</evidence>
<dbReference type="GO" id="GO:0016740">
    <property type="term" value="F:transferase activity"/>
    <property type="evidence" value="ECO:0007669"/>
    <property type="project" value="UniProtKB-KW"/>
</dbReference>
<gene>
    <name evidence="2" type="ORF">L195_g046581</name>
</gene>
<sequence>DVSLLYPNQCFKNRTGRSNRLDRKPEVNRSGLGVGSDMLTNWWKPLDRTKPRYDFGPSEHSSDVEEPEAASVGWGAGEDGAAISSSHGGNLGWQWFKDPRLACLGFRGIFPSNIIC</sequence>
<protein>
    <submittedName>
        <fullName evidence="2">Transferase CAF17 mitochondrial-like</fullName>
    </submittedName>
</protein>
<comment type="caution">
    <text evidence="2">The sequence shown here is derived from an EMBL/GenBank/DDBJ whole genome shotgun (WGS) entry which is preliminary data.</text>
</comment>
<name>A0A2K3MI43_TRIPR</name>
<proteinExistence type="predicted"/>
<evidence type="ECO:0000313" key="2">
    <source>
        <dbReference type="EMBL" id="PNX90457.1"/>
    </source>
</evidence>
<dbReference type="EMBL" id="ASHM01062883">
    <property type="protein sequence ID" value="PNX90457.1"/>
    <property type="molecule type" value="Genomic_DNA"/>
</dbReference>
<dbReference type="AlphaFoldDB" id="A0A2K3MI43"/>
<feature type="region of interest" description="Disordered" evidence="1">
    <location>
        <begin position="54"/>
        <end position="78"/>
    </location>
</feature>
<keyword evidence="2" id="KW-0808">Transferase</keyword>
<dbReference type="Proteomes" id="UP000236291">
    <property type="component" value="Unassembled WGS sequence"/>
</dbReference>